<evidence type="ECO:0008006" key="3">
    <source>
        <dbReference type="Google" id="ProtNLM"/>
    </source>
</evidence>
<evidence type="ECO:0000313" key="2">
    <source>
        <dbReference type="Proteomes" id="UP000217676"/>
    </source>
</evidence>
<dbReference type="EMBL" id="AP017424">
    <property type="protein sequence ID" value="BAU85427.1"/>
    <property type="molecule type" value="Genomic_DNA"/>
</dbReference>
<organism evidence="1 2">
    <name type="scientific">Streptomyces laurentii</name>
    <dbReference type="NCBI Taxonomy" id="39478"/>
    <lineage>
        <taxon>Bacteria</taxon>
        <taxon>Bacillati</taxon>
        <taxon>Actinomycetota</taxon>
        <taxon>Actinomycetes</taxon>
        <taxon>Kitasatosporales</taxon>
        <taxon>Streptomycetaceae</taxon>
        <taxon>Streptomyces</taxon>
    </lineage>
</organism>
<accession>A0A160P1U1</accession>
<reference evidence="1 2" key="1">
    <citation type="journal article" date="2016" name="Genome Announc.">
        <title>Complete Genome Sequence of Thiostrepton-Producing Streptomyces laurentii ATCC 31255.</title>
        <authorList>
            <person name="Doi K."/>
            <person name="Fujino Y."/>
            <person name="Nagayoshi Y."/>
            <person name="Ohshima T."/>
            <person name="Ogata S."/>
        </authorList>
    </citation>
    <scope>NUCLEOTIDE SEQUENCE [LARGE SCALE GENOMIC DNA]</scope>
    <source>
        <strain evidence="1 2">ATCC 31255</strain>
    </source>
</reference>
<name>A0A160P1U1_STRLU</name>
<protein>
    <recommendedName>
        <fullName evidence="3">ATP-grasp domain-containing protein</fullName>
    </recommendedName>
</protein>
<gene>
    <name evidence="1" type="ORF">SLA_4543</name>
</gene>
<keyword evidence="2" id="KW-1185">Reference proteome</keyword>
<sequence length="311" mass="34085">MPAISPAPAASAPTAPSVSAARSAGRPRLLFVTDLAYPARGRRYCDEDIGLTARLRADFDLALCHPRDAAALMDGFDAVIVRNSGPVLHYQDAHDAFRAEAAARGVRVYNPVHGRGDMAGKQYLLDLTAAGYPVIPTVDRSAHLDRLPAAETYAVKPKAGADSIGLRFLPYGELAGLDELDVPDPRDGSDRGGGGALLVQPRVDFVHEVSFYFVDDRFQYALYAPDPGQRWVLEPYEATEDDVRFARRFVDWNTLDHGVQRVDACRTRDGGLLLVELEDLNPYLSLDRVPEPVRDRFVADLTESLHAFLAA</sequence>
<dbReference type="AlphaFoldDB" id="A0A160P1U1"/>
<proteinExistence type="predicted"/>
<dbReference type="KEGG" id="slau:SLA_4543"/>
<dbReference type="Proteomes" id="UP000217676">
    <property type="component" value="Chromosome"/>
</dbReference>
<evidence type="ECO:0000313" key="1">
    <source>
        <dbReference type="EMBL" id="BAU85427.1"/>
    </source>
</evidence>